<feature type="domain" description="Transposable element P transposase-like GTP-binding insertion" evidence="1">
    <location>
        <begin position="1"/>
        <end position="54"/>
    </location>
</feature>
<dbReference type="EMBL" id="CARXXK010001473">
    <property type="protein sequence ID" value="CAI6376369.1"/>
    <property type="molecule type" value="Genomic_DNA"/>
</dbReference>
<evidence type="ECO:0008006" key="5">
    <source>
        <dbReference type="Google" id="ProtNLM"/>
    </source>
</evidence>
<organism evidence="3 4">
    <name type="scientific">Macrosiphum euphorbiae</name>
    <name type="common">potato aphid</name>
    <dbReference type="NCBI Taxonomy" id="13131"/>
    <lineage>
        <taxon>Eukaryota</taxon>
        <taxon>Metazoa</taxon>
        <taxon>Ecdysozoa</taxon>
        <taxon>Arthropoda</taxon>
        <taxon>Hexapoda</taxon>
        <taxon>Insecta</taxon>
        <taxon>Pterygota</taxon>
        <taxon>Neoptera</taxon>
        <taxon>Paraneoptera</taxon>
        <taxon>Hemiptera</taxon>
        <taxon>Sternorrhyncha</taxon>
        <taxon>Aphidomorpha</taxon>
        <taxon>Aphidoidea</taxon>
        <taxon>Aphididae</taxon>
        <taxon>Macrosiphini</taxon>
        <taxon>Macrosiphum</taxon>
    </lineage>
</organism>
<comment type="caution">
    <text evidence="3">The sequence shown here is derived from an EMBL/GenBank/DDBJ whole genome shotgun (WGS) entry which is preliminary data.</text>
</comment>
<dbReference type="Pfam" id="PF21788">
    <property type="entry name" value="TNP-like_GBD"/>
    <property type="match status" value="1"/>
</dbReference>
<evidence type="ECO:0000313" key="4">
    <source>
        <dbReference type="Proteomes" id="UP001160148"/>
    </source>
</evidence>
<gene>
    <name evidence="3" type="ORF">MEUPH1_LOCUS29743</name>
</gene>
<accession>A0AAV0Y606</accession>
<evidence type="ECO:0000259" key="1">
    <source>
        <dbReference type="Pfam" id="PF21788"/>
    </source>
</evidence>
<evidence type="ECO:0000259" key="2">
    <source>
        <dbReference type="Pfam" id="PF21789"/>
    </source>
</evidence>
<protein>
    <recommendedName>
        <fullName evidence="5">Transposable element P transposase</fullName>
    </recommendedName>
</protein>
<dbReference type="Pfam" id="PF21789">
    <property type="entry name" value="TNP-like_RNaseH_C"/>
    <property type="match status" value="1"/>
</dbReference>
<dbReference type="InterPro" id="IPR048366">
    <property type="entry name" value="TNP-like_GBD"/>
</dbReference>
<sequence length="398" mass="46589">MKVKYAAQIFSKTVTSGMSVCITDKSLPPESKDTILFIDSMDNLFDIFNSRPTSNSNESDIELEDEPTGLKRFCFPYDGSSYQNNFLLSMFNFFKNLKIQKYNVVRHQWVDVVKSYNITFLKGWMVSIAGLIRLYTNLPLNYDDLKLFTRRLNQDCLENLFGTIRIQNGNCINPTTIQFQRSFKKLFCLSYFEYNDGANCIEDLDSVLTNMNNTPAEQLKIIFPEKKYVVQINKLSVDGRHYRSLALPEKNAFIYICGYLISKCLKIHSCDSCLEYARSTTELSSEHFFTYFKSHQQDSTSIFSSLMTPDSNFCQYVYELDQRFTNNFQQLLPLPKVGEKIKNLMSFVYFEHNCPRFPKDYLLYLFIRFRIYTTISRTNRSLKGPKPKNRKLQILCNL</sequence>
<keyword evidence="4" id="KW-1185">Reference proteome</keyword>
<proteinExistence type="predicted"/>
<feature type="domain" description="Transposable element P transposase-like RNase H C-terminal" evidence="2">
    <location>
        <begin position="152"/>
        <end position="184"/>
    </location>
</feature>
<reference evidence="3 4" key="1">
    <citation type="submission" date="2023-01" db="EMBL/GenBank/DDBJ databases">
        <authorList>
            <person name="Whitehead M."/>
        </authorList>
    </citation>
    <scope>NUCLEOTIDE SEQUENCE [LARGE SCALE GENOMIC DNA]</scope>
</reference>
<dbReference type="Proteomes" id="UP001160148">
    <property type="component" value="Unassembled WGS sequence"/>
</dbReference>
<dbReference type="PANTHER" id="PTHR48455">
    <property type="entry name" value="TRANSPOSABLE ELEMENT P TRANSPOSASE-LIKE PROTEIN"/>
    <property type="match status" value="1"/>
</dbReference>
<evidence type="ECO:0000313" key="3">
    <source>
        <dbReference type="EMBL" id="CAI6376369.1"/>
    </source>
</evidence>
<dbReference type="InterPro" id="IPR048367">
    <property type="entry name" value="TNP-like_RNaseH_C"/>
</dbReference>
<dbReference type="PANTHER" id="PTHR48455:SF1">
    <property type="entry name" value="TRANSPOSABLE ELEMENT P TRANSPOSASE-LIKE PROTEIN"/>
    <property type="match status" value="1"/>
</dbReference>
<dbReference type="AlphaFoldDB" id="A0AAV0Y606"/>
<name>A0AAV0Y606_9HEMI</name>